<dbReference type="GO" id="GO:0009697">
    <property type="term" value="P:salicylic acid biosynthetic process"/>
    <property type="evidence" value="ECO:0007669"/>
    <property type="project" value="TreeGrafter"/>
</dbReference>
<name>A0A2Z2H996_9GAMM</name>
<organism evidence="4 5">
    <name type="scientific">Kushneria konosiri</name>
    <dbReference type="NCBI Taxonomy" id="698828"/>
    <lineage>
        <taxon>Bacteria</taxon>
        <taxon>Pseudomonadati</taxon>
        <taxon>Pseudomonadota</taxon>
        <taxon>Gammaproteobacteria</taxon>
        <taxon>Oceanospirillales</taxon>
        <taxon>Halomonadaceae</taxon>
        <taxon>Kushneria</taxon>
    </lineage>
</organism>
<dbReference type="KEGG" id="kus:B9G99_02365"/>
<dbReference type="AlphaFoldDB" id="A0A2Z2H996"/>
<keyword evidence="5" id="KW-1185">Reference proteome</keyword>
<dbReference type="PANTHER" id="PTHR38041:SF1">
    <property type="entry name" value="CHORISMATE MUTASE"/>
    <property type="match status" value="1"/>
</dbReference>
<dbReference type="PANTHER" id="PTHR38041">
    <property type="entry name" value="CHORISMATE MUTASE"/>
    <property type="match status" value="1"/>
</dbReference>
<protein>
    <recommendedName>
        <fullName evidence="1">chorismate mutase</fullName>
        <ecNumber evidence="1">5.4.99.5</ecNumber>
    </recommendedName>
</protein>
<dbReference type="InterPro" id="IPR036263">
    <property type="entry name" value="Chorismate_II_sf"/>
</dbReference>
<dbReference type="GO" id="GO:0004106">
    <property type="term" value="F:chorismate mutase activity"/>
    <property type="evidence" value="ECO:0007669"/>
    <property type="project" value="UniProtKB-EC"/>
</dbReference>
<dbReference type="SMART" id="SM00830">
    <property type="entry name" value="CM_2"/>
    <property type="match status" value="1"/>
</dbReference>
<dbReference type="SUPFAM" id="SSF48600">
    <property type="entry name" value="Chorismate mutase II"/>
    <property type="match status" value="1"/>
</dbReference>
<dbReference type="RefSeq" id="WP_086620583.1">
    <property type="nucleotide sequence ID" value="NZ_CP021323.1"/>
</dbReference>
<dbReference type="GO" id="GO:0046417">
    <property type="term" value="P:chorismate metabolic process"/>
    <property type="evidence" value="ECO:0007669"/>
    <property type="project" value="InterPro"/>
</dbReference>
<dbReference type="PROSITE" id="PS51168">
    <property type="entry name" value="CHORISMATE_MUT_2"/>
    <property type="match status" value="1"/>
</dbReference>
<dbReference type="InterPro" id="IPR051331">
    <property type="entry name" value="Chorismate_mutase-related"/>
</dbReference>
<evidence type="ECO:0000256" key="2">
    <source>
        <dbReference type="ARBA" id="ARBA00023235"/>
    </source>
</evidence>
<reference evidence="4 5" key="1">
    <citation type="journal article" date="2017" name="Int. J. Syst. Evol. Microbiol.">
        <title>Kushneria konosiri sp. nov., isolated from the Korean salt-fermented seafood Daemi-jeot.</title>
        <authorList>
            <person name="Yun J.H."/>
            <person name="Park S.K."/>
            <person name="Lee J.Y."/>
            <person name="Jung M.J."/>
            <person name="Bae J.W."/>
        </authorList>
    </citation>
    <scope>NUCLEOTIDE SEQUENCE [LARGE SCALE GENOMIC DNA]</scope>
    <source>
        <strain evidence="4 5">X49</strain>
    </source>
</reference>
<accession>A0A2Z2H996</accession>
<dbReference type="Gene3D" id="1.20.59.10">
    <property type="entry name" value="Chorismate mutase"/>
    <property type="match status" value="1"/>
</dbReference>
<dbReference type="OrthoDB" id="3233357at2"/>
<evidence type="ECO:0000259" key="3">
    <source>
        <dbReference type="PROSITE" id="PS51168"/>
    </source>
</evidence>
<evidence type="ECO:0000313" key="5">
    <source>
        <dbReference type="Proteomes" id="UP000250025"/>
    </source>
</evidence>
<evidence type="ECO:0000313" key="4">
    <source>
        <dbReference type="EMBL" id="ARS51880.1"/>
    </source>
</evidence>
<evidence type="ECO:0000256" key="1">
    <source>
        <dbReference type="ARBA" id="ARBA00012404"/>
    </source>
</evidence>
<dbReference type="InterPro" id="IPR002701">
    <property type="entry name" value="CM_II_prokaryot"/>
</dbReference>
<proteinExistence type="predicted"/>
<feature type="domain" description="Chorismate mutase" evidence="3">
    <location>
        <begin position="4"/>
        <end position="94"/>
    </location>
</feature>
<dbReference type="EMBL" id="CP021323">
    <property type="protein sequence ID" value="ARS51880.1"/>
    <property type="molecule type" value="Genomic_DNA"/>
</dbReference>
<dbReference type="Proteomes" id="UP000250025">
    <property type="component" value="Chromosome"/>
</dbReference>
<dbReference type="EC" id="5.4.99.5" evidence="1"/>
<keyword evidence="2" id="KW-0413">Isomerase</keyword>
<dbReference type="Pfam" id="PF01817">
    <property type="entry name" value="CM_2"/>
    <property type="match status" value="1"/>
</dbReference>
<sequence length="99" mass="11480">MKNVQPCRDLAEVRQHIDRLDQEIVAAIAERGGYVHQAAAFKRNEQEVRAPQRVEQVIERVRTMAEEHQADPEVVEQVYRAMISAFTEAEMHTHRSNND</sequence>
<dbReference type="InterPro" id="IPR036979">
    <property type="entry name" value="CM_dom_sf"/>
</dbReference>
<gene>
    <name evidence="4" type="ORF">B9G99_02365</name>
</gene>